<evidence type="ECO:0000313" key="2">
    <source>
        <dbReference type="EMBL" id="QWT50289.1"/>
    </source>
</evidence>
<organism evidence="2 3">
    <name type="scientific">Azospira inquinata</name>
    <dbReference type="NCBI Taxonomy" id="2785627"/>
    <lineage>
        <taxon>Bacteria</taxon>
        <taxon>Pseudomonadati</taxon>
        <taxon>Pseudomonadota</taxon>
        <taxon>Betaproteobacteria</taxon>
        <taxon>Rhodocyclales</taxon>
        <taxon>Rhodocyclaceae</taxon>
        <taxon>Azospira</taxon>
    </lineage>
</organism>
<gene>
    <name evidence="2" type="ORF">Azoinq_06795</name>
</gene>
<dbReference type="KEGG" id="aiq:Azoinq_06795"/>
<dbReference type="AlphaFoldDB" id="A0A975SPQ7"/>
<feature type="transmembrane region" description="Helical" evidence="1">
    <location>
        <begin position="84"/>
        <end position="103"/>
    </location>
</feature>
<name>A0A975SPQ7_9RHOO</name>
<dbReference type="Proteomes" id="UP000683428">
    <property type="component" value="Chromosome"/>
</dbReference>
<reference evidence="2" key="1">
    <citation type="submission" date="2020-11" db="EMBL/GenBank/DDBJ databases">
        <title>Azospira inquinata sp. nov.</title>
        <authorList>
            <person name="Moe W.M."/>
            <person name="Mikes M.C."/>
        </authorList>
    </citation>
    <scope>NUCLEOTIDE SEQUENCE</scope>
    <source>
        <strain evidence="2">Azo-3</strain>
    </source>
</reference>
<protein>
    <submittedName>
        <fullName evidence="2">Uncharacterized protein</fullName>
    </submittedName>
</protein>
<keyword evidence="1" id="KW-0812">Transmembrane</keyword>
<evidence type="ECO:0000256" key="1">
    <source>
        <dbReference type="SAM" id="Phobius"/>
    </source>
</evidence>
<proteinExistence type="predicted"/>
<dbReference type="EMBL" id="CP064782">
    <property type="protein sequence ID" value="QWT50289.1"/>
    <property type="molecule type" value="Genomic_DNA"/>
</dbReference>
<feature type="transmembrane region" description="Helical" evidence="1">
    <location>
        <begin position="58"/>
        <end position="78"/>
    </location>
</feature>
<dbReference type="RefSeq" id="WP_216130668.1">
    <property type="nucleotide sequence ID" value="NZ_CP064782.1"/>
</dbReference>
<feature type="transmembrane region" description="Helical" evidence="1">
    <location>
        <begin position="124"/>
        <end position="143"/>
    </location>
</feature>
<accession>A0A975SPQ7</accession>
<keyword evidence="3" id="KW-1185">Reference proteome</keyword>
<keyword evidence="1" id="KW-0472">Membrane</keyword>
<keyword evidence="1" id="KW-1133">Transmembrane helix</keyword>
<sequence>MSACTLGIYELYWFYKNWVLIKARSNKRIMPFLRALFAPLWAYSCFKYIKLAANEKGVPAPSLIGILAVFYFILQSLWRLPNPYWLASMLSFVPLIPMNAAALEINKKIEAIGSENSKITLWNWVALVGGGALLVFAIIGSFLPDA</sequence>
<evidence type="ECO:0000313" key="3">
    <source>
        <dbReference type="Proteomes" id="UP000683428"/>
    </source>
</evidence>